<proteinExistence type="inferred from homology"/>
<name>A0ABT0BYS5_9BACT</name>
<comment type="similarity">
    <text evidence="2">Belongs to the AAE transporter (TC 2.A.81) family.</text>
</comment>
<dbReference type="Proteomes" id="UP001165444">
    <property type="component" value="Unassembled WGS sequence"/>
</dbReference>
<sequence length="558" mass="60399">MNWINDLIWGQGVGHSILLLSFVIAAGIQLGKIKVFGVSLGITLVLFVGIIMGHFGITINPHVIHYFKEFGLILFVYSVGMQVGPGFFSSFKEGGVTLNMLAGGIVLLGVATALVIHFITGIPIPTMVGILSGAVTNTPGLGAAQQAYSDMYGVSENSIPLGYAVAYPLGVVGIILSIIVIRYIFRISFQKENEQLEQAETSHANGAIPISLVVKNPAIFNKTVAEISSLLEHTDFVISRIWRDSDKQIDIASANTVLHENDKIFVITTEQDAEKIKIFIGEAIDMERKQWIRMESQFVNRRILITKPELNGKRLGDLKLRKLYGINITRINRAGVDLVAKPNLSLQVGDRVNVVGTETAVSNVEKVLGNSMKRLNEPNLITIFVGIALGIILGSIPFTFPGIPQPVKLGLAGGPLIVAILISRFGYHYKLITYTTQSANLMLREVGIAMFLACVGLSAGEGFVDTIVNDGGVAWIGYGFIITVVPLLIIGCVARYFFKINYFTLMGLIAGSTTDPPALAYSNATAGNDAPSVGYATVYPLTMFLRVLTAQLMILFFA</sequence>
<feature type="transmembrane region" description="Helical" evidence="8">
    <location>
        <begin position="409"/>
        <end position="429"/>
    </location>
</feature>
<dbReference type="Pfam" id="PF02080">
    <property type="entry name" value="TrkA_C"/>
    <property type="match status" value="2"/>
</dbReference>
<gene>
    <name evidence="10" type="ORF">MUN53_04815</name>
</gene>
<keyword evidence="5 8" id="KW-0812">Transmembrane</keyword>
<dbReference type="InterPro" id="IPR050144">
    <property type="entry name" value="AAE_transporter"/>
</dbReference>
<feature type="transmembrane region" description="Helical" evidence="8">
    <location>
        <begin position="100"/>
        <end position="119"/>
    </location>
</feature>
<dbReference type="EMBL" id="JAKZMM010000008">
    <property type="protein sequence ID" value="MCJ2379935.1"/>
    <property type="molecule type" value="Genomic_DNA"/>
</dbReference>
<feature type="transmembrane region" description="Helical" evidence="8">
    <location>
        <begin position="380"/>
        <end position="403"/>
    </location>
</feature>
<evidence type="ECO:0000256" key="5">
    <source>
        <dbReference type="ARBA" id="ARBA00022692"/>
    </source>
</evidence>
<dbReference type="InterPro" id="IPR036721">
    <property type="entry name" value="RCK_C_sf"/>
</dbReference>
<dbReference type="InterPro" id="IPR006037">
    <property type="entry name" value="RCK_C"/>
</dbReference>
<dbReference type="RefSeq" id="WP_243323623.1">
    <property type="nucleotide sequence ID" value="NZ_JAKZMM010000008.1"/>
</dbReference>
<feature type="transmembrane region" description="Helical" evidence="8">
    <location>
        <begin position="35"/>
        <end position="58"/>
    </location>
</feature>
<dbReference type="InterPro" id="IPR006512">
    <property type="entry name" value="YidE_YbjL"/>
</dbReference>
<dbReference type="NCBIfam" id="NF003007">
    <property type="entry name" value="PRK03818.1"/>
    <property type="match status" value="1"/>
</dbReference>
<dbReference type="Gene3D" id="3.30.70.1450">
    <property type="entry name" value="Regulator of K+ conductance, C-terminal domain"/>
    <property type="match status" value="2"/>
</dbReference>
<feature type="domain" description="RCK C-terminal" evidence="9">
    <location>
        <begin position="284"/>
        <end position="370"/>
    </location>
</feature>
<comment type="subcellular location">
    <subcellularLocation>
        <location evidence="1">Cell membrane</location>
        <topology evidence="1">Multi-pass membrane protein</topology>
    </subcellularLocation>
</comment>
<protein>
    <submittedName>
        <fullName evidence="10">Transporter</fullName>
    </submittedName>
</protein>
<dbReference type="PROSITE" id="PS51202">
    <property type="entry name" value="RCK_C"/>
    <property type="match status" value="2"/>
</dbReference>
<dbReference type="SUPFAM" id="SSF116726">
    <property type="entry name" value="TrkA C-terminal domain-like"/>
    <property type="match status" value="2"/>
</dbReference>
<evidence type="ECO:0000259" key="9">
    <source>
        <dbReference type="PROSITE" id="PS51202"/>
    </source>
</evidence>
<evidence type="ECO:0000256" key="2">
    <source>
        <dbReference type="ARBA" id="ARBA00009854"/>
    </source>
</evidence>
<comment type="caution">
    <text evidence="10">The sequence shown here is derived from an EMBL/GenBank/DDBJ whole genome shotgun (WGS) entry which is preliminary data.</text>
</comment>
<feature type="transmembrane region" description="Helical" evidence="8">
    <location>
        <begin position="441"/>
        <end position="460"/>
    </location>
</feature>
<keyword evidence="4" id="KW-1003">Cell membrane</keyword>
<evidence type="ECO:0000313" key="11">
    <source>
        <dbReference type="Proteomes" id="UP001165444"/>
    </source>
</evidence>
<dbReference type="NCBIfam" id="TIGR01625">
    <property type="entry name" value="YidE_YbjL_dupl"/>
    <property type="match status" value="2"/>
</dbReference>
<keyword evidence="3" id="KW-0813">Transport</keyword>
<feature type="transmembrane region" description="Helical" evidence="8">
    <location>
        <begin position="12"/>
        <end position="28"/>
    </location>
</feature>
<evidence type="ECO:0000313" key="10">
    <source>
        <dbReference type="EMBL" id="MCJ2379935.1"/>
    </source>
</evidence>
<dbReference type="PANTHER" id="PTHR30445:SF3">
    <property type="entry name" value="TRANSPORT PROTEIN YIDE-RELATED"/>
    <property type="match status" value="1"/>
</dbReference>
<dbReference type="PANTHER" id="PTHR30445">
    <property type="entry name" value="K(+)_H(+) ANTIPORTER SUBUNIT KHTT"/>
    <property type="match status" value="1"/>
</dbReference>
<feature type="transmembrane region" description="Helical" evidence="8">
    <location>
        <begin position="161"/>
        <end position="185"/>
    </location>
</feature>
<evidence type="ECO:0000256" key="7">
    <source>
        <dbReference type="ARBA" id="ARBA00023136"/>
    </source>
</evidence>
<reference evidence="10 11" key="1">
    <citation type="submission" date="2022-03" db="EMBL/GenBank/DDBJ databases">
        <title>Parabacteroides sp. nov. isolated from swine feces.</title>
        <authorList>
            <person name="Bak J.E."/>
        </authorList>
    </citation>
    <scope>NUCLEOTIDE SEQUENCE [LARGE SCALE GENOMIC DNA]</scope>
    <source>
        <strain evidence="10 11">AGMB00274</strain>
    </source>
</reference>
<evidence type="ECO:0000256" key="6">
    <source>
        <dbReference type="ARBA" id="ARBA00022989"/>
    </source>
</evidence>
<keyword evidence="6 8" id="KW-1133">Transmembrane helix</keyword>
<dbReference type="Pfam" id="PF06826">
    <property type="entry name" value="Asp-Al_Ex"/>
    <property type="match status" value="2"/>
</dbReference>
<organism evidence="10 11">
    <name type="scientific">Parabacteroides faecalis</name>
    <dbReference type="NCBI Taxonomy" id="2924040"/>
    <lineage>
        <taxon>Bacteria</taxon>
        <taxon>Pseudomonadati</taxon>
        <taxon>Bacteroidota</taxon>
        <taxon>Bacteroidia</taxon>
        <taxon>Bacteroidales</taxon>
        <taxon>Tannerellaceae</taxon>
        <taxon>Parabacteroides</taxon>
    </lineage>
</organism>
<feature type="transmembrane region" description="Helical" evidence="8">
    <location>
        <begin position="472"/>
        <end position="498"/>
    </location>
</feature>
<evidence type="ECO:0000256" key="1">
    <source>
        <dbReference type="ARBA" id="ARBA00004651"/>
    </source>
</evidence>
<evidence type="ECO:0000256" key="8">
    <source>
        <dbReference type="SAM" id="Phobius"/>
    </source>
</evidence>
<evidence type="ECO:0000256" key="3">
    <source>
        <dbReference type="ARBA" id="ARBA00022448"/>
    </source>
</evidence>
<accession>A0ABT0BYS5</accession>
<keyword evidence="7 8" id="KW-0472">Membrane</keyword>
<evidence type="ECO:0000256" key="4">
    <source>
        <dbReference type="ARBA" id="ARBA00022475"/>
    </source>
</evidence>
<keyword evidence="11" id="KW-1185">Reference proteome</keyword>
<feature type="domain" description="RCK C-terminal" evidence="9">
    <location>
        <begin position="197"/>
        <end position="282"/>
    </location>
</feature>
<feature type="transmembrane region" description="Helical" evidence="8">
    <location>
        <begin position="70"/>
        <end position="88"/>
    </location>
</feature>